<evidence type="ECO:0000256" key="3">
    <source>
        <dbReference type="ARBA" id="ARBA00004496"/>
    </source>
</evidence>
<keyword evidence="12 15" id="KW-0418">Kinase</keyword>
<dbReference type="Gene3D" id="3.30.450.40">
    <property type="match status" value="1"/>
</dbReference>
<evidence type="ECO:0000259" key="14">
    <source>
        <dbReference type="SMART" id="SM00065"/>
    </source>
</evidence>
<keyword evidence="9" id="KW-0808">Transferase</keyword>
<dbReference type="InterPro" id="IPR036637">
    <property type="entry name" value="Phosphohistidine_dom_sf"/>
</dbReference>
<gene>
    <name evidence="15" type="ORF">IMCC3088_1767</name>
</gene>
<evidence type="ECO:0000256" key="10">
    <source>
        <dbReference type="ARBA" id="ARBA00022683"/>
    </source>
</evidence>
<dbReference type="AlphaFoldDB" id="F3L2J3"/>
<dbReference type="Pfam" id="PF00391">
    <property type="entry name" value="PEP-utilizers"/>
    <property type="match status" value="1"/>
</dbReference>
<comment type="caution">
    <text evidence="15">The sequence shown here is derived from an EMBL/GenBank/DDBJ whole genome shotgun (WGS) entry which is preliminary data.</text>
</comment>
<dbReference type="NCBIfam" id="NF008283">
    <property type="entry name" value="PRK11061.1"/>
    <property type="match status" value="1"/>
</dbReference>
<dbReference type="Gene3D" id="3.50.30.10">
    <property type="entry name" value="Phosphohistidine domain"/>
    <property type="match status" value="1"/>
</dbReference>
<dbReference type="Pfam" id="PF05524">
    <property type="entry name" value="PEP-utilisers_N"/>
    <property type="match status" value="1"/>
</dbReference>
<dbReference type="InterPro" id="IPR008731">
    <property type="entry name" value="PTS_EIN"/>
</dbReference>
<keyword evidence="16" id="KW-1185">Reference proteome</keyword>
<evidence type="ECO:0000313" key="15">
    <source>
        <dbReference type="EMBL" id="EGG29472.1"/>
    </source>
</evidence>
<dbReference type="InterPro" id="IPR036618">
    <property type="entry name" value="PtsI_HPr-bd_sf"/>
</dbReference>
<protein>
    <recommendedName>
        <fullName evidence="5">phosphoenolpyruvate--protein phosphotransferase</fullName>
        <ecNumber evidence="5">2.7.3.9</ecNumber>
    </recommendedName>
</protein>
<evidence type="ECO:0000256" key="2">
    <source>
        <dbReference type="ARBA" id="ARBA00001946"/>
    </source>
</evidence>
<proteinExistence type="inferred from homology"/>
<keyword evidence="10" id="KW-0598">Phosphotransferase system</keyword>
<organism evidence="15 16">
    <name type="scientific">Aequoribacter fuscus</name>
    <dbReference type="NCBI Taxonomy" id="2518989"/>
    <lineage>
        <taxon>Bacteria</taxon>
        <taxon>Pseudomonadati</taxon>
        <taxon>Pseudomonadota</taxon>
        <taxon>Gammaproteobacteria</taxon>
        <taxon>Cellvibrionales</taxon>
        <taxon>Halieaceae</taxon>
        <taxon>Aequoribacter</taxon>
    </lineage>
</organism>
<dbReference type="InterPro" id="IPR000121">
    <property type="entry name" value="PEP_util_C"/>
</dbReference>
<evidence type="ECO:0000256" key="9">
    <source>
        <dbReference type="ARBA" id="ARBA00022679"/>
    </source>
</evidence>
<dbReference type="GO" id="GO:0009401">
    <property type="term" value="P:phosphoenolpyruvate-dependent sugar phosphotransferase system"/>
    <property type="evidence" value="ECO:0007669"/>
    <property type="project" value="UniProtKB-KW"/>
</dbReference>
<dbReference type="Proteomes" id="UP000005615">
    <property type="component" value="Unassembled WGS sequence"/>
</dbReference>
<dbReference type="GO" id="GO:0005737">
    <property type="term" value="C:cytoplasm"/>
    <property type="evidence" value="ECO:0007669"/>
    <property type="project" value="UniProtKB-SubCell"/>
</dbReference>
<dbReference type="InterPro" id="IPR050499">
    <property type="entry name" value="PEP-utilizing_PTS_enzyme"/>
</dbReference>
<evidence type="ECO:0000256" key="13">
    <source>
        <dbReference type="ARBA" id="ARBA00022842"/>
    </source>
</evidence>
<comment type="cofactor">
    <cofactor evidence="2">
        <name>Mg(2+)</name>
        <dbReference type="ChEBI" id="CHEBI:18420"/>
    </cofactor>
</comment>
<evidence type="ECO:0000256" key="8">
    <source>
        <dbReference type="ARBA" id="ARBA00022597"/>
    </source>
</evidence>
<dbReference type="PROSITE" id="PS00742">
    <property type="entry name" value="PEP_ENZYMES_2"/>
    <property type="match status" value="1"/>
</dbReference>
<dbReference type="SUPFAM" id="SSF47831">
    <property type="entry name" value="Enzyme I of the PEP:sugar phosphotransferase system HPr-binding (sub)domain"/>
    <property type="match status" value="1"/>
</dbReference>
<dbReference type="GO" id="GO:0016301">
    <property type="term" value="F:kinase activity"/>
    <property type="evidence" value="ECO:0007669"/>
    <property type="project" value="UniProtKB-KW"/>
</dbReference>
<dbReference type="SUPFAM" id="SSF52009">
    <property type="entry name" value="Phosphohistidine domain"/>
    <property type="match status" value="1"/>
</dbReference>
<evidence type="ECO:0000256" key="11">
    <source>
        <dbReference type="ARBA" id="ARBA00022723"/>
    </source>
</evidence>
<dbReference type="SUPFAM" id="SSF55781">
    <property type="entry name" value="GAF domain-like"/>
    <property type="match status" value="1"/>
</dbReference>
<dbReference type="InterPro" id="IPR040442">
    <property type="entry name" value="Pyrv_kinase-like_dom_sf"/>
</dbReference>
<dbReference type="PANTHER" id="PTHR46244">
    <property type="entry name" value="PHOSPHOENOLPYRUVATE-PROTEIN PHOSPHOTRANSFERASE"/>
    <property type="match status" value="1"/>
</dbReference>
<dbReference type="InterPro" id="IPR003018">
    <property type="entry name" value="GAF"/>
</dbReference>
<keyword evidence="13" id="KW-0460">Magnesium</keyword>
<evidence type="ECO:0000256" key="4">
    <source>
        <dbReference type="ARBA" id="ARBA00007837"/>
    </source>
</evidence>
<name>F3L2J3_9GAMM</name>
<dbReference type="InterPro" id="IPR006318">
    <property type="entry name" value="PTS_EI-like"/>
</dbReference>
<dbReference type="GO" id="GO:0008965">
    <property type="term" value="F:phosphoenolpyruvate-protein phosphotransferase activity"/>
    <property type="evidence" value="ECO:0007669"/>
    <property type="project" value="UniProtKB-EC"/>
</dbReference>
<dbReference type="InterPro" id="IPR008279">
    <property type="entry name" value="PEP-util_enz_mobile_dom"/>
</dbReference>
<accession>F3L2J3</accession>
<dbReference type="STRING" id="2518989.IMCC3088_1767"/>
<dbReference type="GO" id="GO:0046872">
    <property type="term" value="F:metal ion binding"/>
    <property type="evidence" value="ECO:0007669"/>
    <property type="project" value="UniProtKB-KW"/>
</dbReference>
<evidence type="ECO:0000256" key="6">
    <source>
        <dbReference type="ARBA" id="ARBA00022448"/>
    </source>
</evidence>
<comment type="catalytic activity">
    <reaction evidence="1">
        <text>L-histidyl-[protein] + phosphoenolpyruvate = N(pros)-phospho-L-histidyl-[protein] + pyruvate</text>
        <dbReference type="Rhea" id="RHEA:23880"/>
        <dbReference type="Rhea" id="RHEA-COMP:9745"/>
        <dbReference type="Rhea" id="RHEA-COMP:9746"/>
        <dbReference type="ChEBI" id="CHEBI:15361"/>
        <dbReference type="ChEBI" id="CHEBI:29979"/>
        <dbReference type="ChEBI" id="CHEBI:58702"/>
        <dbReference type="ChEBI" id="CHEBI:64837"/>
        <dbReference type="EC" id="2.7.3.9"/>
    </reaction>
</comment>
<evidence type="ECO:0000256" key="12">
    <source>
        <dbReference type="ARBA" id="ARBA00022777"/>
    </source>
</evidence>
<dbReference type="EC" id="2.7.3.9" evidence="5"/>
<dbReference type="SUPFAM" id="SSF51621">
    <property type="entry name" value="Phosphoenolpyruvate/pyruvate domain"/>
    <property type="match status" value="1"/>
</dbReference>
<dbReference type="Gene3D" id="3.20.20.60">
    <property type="entry name" value="Phosphoenolpyruvate-binding domains"/>
    <property type="match status" value="1"/>
</dbReference>
<dbReference type="PRINTS" id="PR01736">
    <property type="entry name" value="PHPHTRNFRASE"/>
</dbReference>
<evidence type="ECO:0000256" key="5">
    <source>
        <dbReference type="ARBA" id="ARBA00012232"/>
    </source>
</evidence>
<evidence type="ECO:0000256" key="7">
    <source>
        <dbReference type="ARBA" id="ARBA00022490"/>
    </source>
</evidence>
<evidence type="ECO:0000313" key="16">
    <source>
        <dbReference type="Proteomes" id="UP000005615"/>
    </source>
</evidence>
<dbReference type="Pfam" id="PF01590">
    <property type="entry name" value="GAF"/>
    <property type="match status" value="1"/>
</dbReference>
<keyword evidence="11" id="KW-0479">Metal-binding</keyword>
<keyword evidence="7" id="KW-0963">Cytoplasm</keyword>
<dbReference type="InterPro" id="IPR015813">
    <property type="entry name" value="Pyrv/PenolPyrv_kinase-like_dom"/>
</dbReference>
<evidence type="ECO:0000256" key="1">
    <source>
        <dbReference type="ARBA" id="ARBA00000683"/>
    </source>
</evidence>
<dbReference type="InterPro" id="IPR029016">
    <property type="entry name" value="GAF-like_dom_sf"/>
</dbReference>
<keyword evidence="8" id="KW-0762">Sugar transport</keyword>
<dbReference type="InterPro" id="IPR023151">
    <property type="entry name" value="PEP_util_CS"/>
</dbReference>
<comment type="similarity">
    <text evidence="4">Belongs to the PEP-utilizing enzyme family.</text>
</comment>
<comment type="subcellular location">
    <subcellularLocation>
        <location evidence="3">Cytoplasm</location>
    </subcellularLocation>
</comment>
<reference evidence="15 16" key="1">
    <citation type="journal article" date="2011" name="J. Bacteriol.">
        <title>Genome sequence of strain IMCC3088, a proteorhodopsin-containing marine bacterium belonging to the OM60/NOR5 clade.</title>
        <authorList>
            <person name="Jang Y."/>
            <person name="Oh H.M."/>
            <person name="Kang I."/>
            <person name="Lee K."/>
            <person name="Yang S.J."/>
            <person name="Cho J.C."/>
        </authorList>
    </citation>
    <scope>NUCLEOTIDE SEQUENCE [LARGE SCALE GENOMIC DNA]</scope>
    <source>
        <strain evidence="15 16">IMCC3088</strain>
    </source>
</reference>
<dbReference type="EMBL" id="AEIG01000050">
    <property type="protein sequence ID" value="EGG29472.1"/>
    <property type="molecule type" value="Genomic_DNA"/>
</dbReference>
<dbReference type="NCBIfam" id="TIGR01417">
    <property type="entry name" value="PTS_I_fam"/>
    <property type="match status" value="1"/>
</dbReference>
<dbReference type="Gene3D" id="1.10.274.10">
    <property type="entry name" value="PtsI, HPr-binding domain"/>
    <property type="match status" value="1"/>
</dbReference>
<keyword evidence="6" id="KW-0813">Transport</keyword>
<feature type="domain" description="GAF" evidence="14">
    <location>
        <begin position="18"/>
        <end position="165"/>
    </location>
</feature>
<dbReference type="SMART" id="SM00065">
    <property type="entry name" value="GAF"/>
    <property type="match status" value="1"/>
</dbReference>
<dbReference type="eggNOG" id="COG3605">
    <property type="taxonomic scope" value="Bacteria"/>
</dbReference>
<dbReference type="Pfam" id="PF02896">
    <property type="entry name" value="PEP-utilizers_C"/>
    <property type="match status" value="1"/>
</dbReference>
<sequence length="767" mass="83856">MMLEMLRNIVQRVNAAESLEEALKIIVTRVRDAMGTQVCSVYLRDPATNRLVFRATEGLNKNQIGLLSLAHNEGLVGLVATREEPVNLDNASEHPHFQLLSGIGEEPFHAFLGVPIIHHKIVLGVLVVQQAQRRRFDESDEAFLVTMSAQLAGVIAHAQVTGSIQEEYTDTNASPQGSTRVTGIGGSPGVAVGQVAVVSPVADLYAVPKKQANDRRAELRAFKQALEAVRNDVRAVAANLADQLNAEDRALFDVYLSILDDSTIGAEVAALIKAGNWAQGALSQVMIEHIRHFEQMEHSYLRERAVDVKDLGTRVLSYLQVDAHDKRDYSDRVVLVGEELTASMLGEVPRENLVGLISVRGSGNSHVAILARAMGIPTLMGAVDLPYTRLEGKTVIIDGYNGVVHLNPSTMLLERFEELVEQEAALSKDLESLRDVDCETADGHRIPLFVNTGLMADVAISLDRGAEGVGLYRTEVPFLMQERFPSEEEQRQLYRQQLEAFAPKAVTMRTLDIGGDKALPYFPIEEANPFLGWRGLRVTLDHPEIFLAQVRAMMKANVGLGNLRIMLPMVSNMSELQEALDLVERCYQELLQEGHEVGERPPVGVMVEVPAAVYQARALARKVDFLSVGSNDLTQYLLAVDRNNARVADLYHAYHPAVIQALRIVAESGKAEGKPVSICGELAGDPGASVLLAAMGYDTLSMNSISLPKVKKALRSVLLDDARNLLEEVVVMDHSEQIQGALGAFLSERGMQQFVPVSLDEAVGSIS</sequence>
<dbReference type="PANTHER" id="PTHR46244:SF1">
    <property type="entry name" value="PHOSPHOENOLPYRUVATE-DEPENDENT PHOSPHOTRANSFERASE SYSTEM"/>
    <property type="match status" value="1"/>
</dbReference>